<dbReference type="Gene3D" id="1.20.910.10">
    <property type="entry name" value="Heme oxygenase-like"/>
    <property type="match status" value="1"/>
</dbReference>
<dbReference type="KEGG" id="bgf:BC1003_3844"/>
<dbReference type="GO" id="GO:0004392">
    <property type="term" value="F:heme oxygenase (decyclizing) activity"/>
    <property type="evidence" value="ECO:0007669"/>
    <property type="project" value="InterPro"/>
</dbReference>
<gene>
    <name evidence="1" type="ordered locus">BC1003_3844</name>
</gene>
<accession>E1TJN6</accession>
<reference evidence="1" key="1">
    <citation type="submission" date="2010-09" db="EMBL/GenBank/DDBJ databases">
        <title>Complete sequence of chromosome2 of Burkholderia sp. CCGE1003.</title>
        <authorList>
            <consortium name="US DOE Joint Genome Institute"/>
            <person name="Lucas S."/>
            <person name="Copeland A."/>
            <person name="Lapidus A."/>
            <person name="Cheng J.-F."/>
            <person name="Bruce D."/>
            <person name="Goodwin L."/>
            <person name="Pitluck S."/>
            <person name="Daligault H."/>
            <person name="Davenport K."/>
            <person name="Detter J.C."/>
            <person name="Han C."/>
            <person name="Tapia R."/>
            <person name="Land M."/>
            <person name="Hauser L."/>
            <person name="Jeffries C."/>
            <person name="Kyrpides N."/>
            <person name="Ivanova N."/>
            <person name="Ovchinnikova G."/>
            <person name="Martinez-Romero E."/>
            <person name="Rogel M.A."/>
            <person name="Auchtung J."/>
            <person name="Tiedje J.M."/>
            <person name="Woyke T."/>
        </authorList>
    </citation>
    <scope>NUCLEOTIDE SEQUENCE</scope>
    <source>
        <strain evidence="1">CCGE1003</strain>
    </source>
</reference>
<dbReference type="InterPro" id="IPR016053">
    <property type="entry name" value="Haem_Oase-like"/>
</dbReference>
<name>E1TJN6_BURSG</name>
<proteinExistence type="predicted"/>
<dbReference type="HOGENOM" id="CLU_085041_0_1_4"/>
<organism evidence="1">
    <name type="scientific">Burkholderia sp. (strain CCGE1003)</name>
    <dbReference type="NCBI Taxonomy" id="640512"/>
    <lineage>
        <taxon>Bacteria</taxon>
        <taxon>Pseudomonadati</taxon>
        <taxon>Pseudomonadota</taxon>
        <taxon>Betaproteobacteria</taxon>
        <taxon>Burkholderiales</taxon>
        <taxon>Burkholderiaceae</taxon>
        <taxon>Burkholderia</taxon>
    </lineage>
</organism>
<dbReference type="InterPro" id="IPR016084">
    <property type="entry name" value="Haem_Oase-like_multi-hlx"/>
</dbReference>
<dbReference type="AlphaFoldDB" id="E1TJN6"/>
<dbReference type="SUPFAM" id="SSF48613">
    <property type="entry name" value="Heme oxygenase-like"/>
    <property type="match status" value="1"/>
</dbReference>
<dbReference type="CDD" id="cd19166">
    <property type="entry name" value="HemeO-bac"/>
    <property type="match status" value="1"/>
</dbReference>
<dbReference type="STRING" id="640512.BC1003_3844"/>
<dbReference type="Pfam" id="PF01126">
    <property type="entry name" value="Heme_oxygenase"/>
    <property type="match status" value="1"/>
</dbReference>
<evidence type="ECO:0000313" key="1">
    <source>
        <dbReference type="EMBL" id="ADN59783.1"/>
    </source>
</evidence>
<sequence>MPLSVNTVSRGDYVAHLGILREWLGQLEAWLQRFSDGPQAAHVVSPVNRLALIEADLSHPCVTAQERIAVPPANAYPNSEQPNWRSRSESAAYRWGVCYVIEGSQLGGAVLYDRLKERLAPHPLNYLALGRGAPGKRWPAFIQAMCAGLDTEAKIQEACRGASDAFAHLIELVPCSALACGKNAD</sequence>
<dbReference type="eggNOG" id="COG3230">
    <property type="taxonomic scope" value="Bacteria"/>
</dbReference>
<dbReference type="EMBL" id="CP002218">
    <property type="protein sequence ID" value="ADN59783.1"/>
    <property type="molecule type" value="Genomic_DNA"/>
</dbReference>
<dbReference type="GO" id="GO:0006788">
    <property type="term" value="P:heme oxidation"/>
    <property type="evidence" value="ECO:0007669"/>
    <property type="project" value="InterPro"/>
</dbReference>
<protein>
    <submittedName>
        <fullName evidence="1">Heme oxygenase-like protein</fullName>
    </submittedName>
</protein>